<organism evidence="3 4">
    <name type="scientific">Volvox africanus</name>
    <dbReference type="NCBI Taxonomy" id="51714"/>
    <lineage>
        <taxon>Eukaryota</taxon>
        <taxon>Viridiplantae</taxon>
        <taxon>Chlorophyta</taxon>
        <taxon>core chlorophytes</taxon>
        <taxon>Chlorophyceae</taxon>
        <taxon>CS clade</taxon>
        <taxon>Chlamydomonadales</taxon>
        <taxon>Volvocaceae</taxon>
        <taxon>Volvox</taxon>
    </lineage>
</organism>
<dbReference type="AlphaFoldDB" id="A0A8J4BNL2"/>
<reference evidence="3" key="1">
    <citation type="journal article" date="2021" name="Proc. Natl. Acad. Sci. U.S.A.">
        <title>Three genomes in the algal genus Volvox reveal the fate of a haploid sex-determining region after a transition to homothallism.</title>
        <authorList>
            <person name="Yamamoto K."/>
            <person name="Hamaji T."/>
            <person name="Kawai-Toyooka H."/>
            <person name="Matsuzaki R."/>
            <person name="Takahashi F."/>
            <person name="Nishimura Y."/>
            <person name="Kawachi M."/>
            <person name="Noguchi H."/>
            <person name="Minakuchi Y."/>
            <person name="Umen J.G."/>
            <person name="Toyoda A."/>
            <person name="Nozaki H."/>
        </authorList>
    </citation>
    <scope>NUCLEOTIDE SEQUENCE</scope>
    <source>
        <strain evidence="3">NIES-3780</strain>
    </source>
</reference>
<dbReference type="PROSITE" id="PS50280">
    <property type="entry name" value="SET"/>
    <property type="match status" value="1"/>
</dbReference>
<comment type="caution">
    <text evidence="3">The sequence shown here is derived from an EMBL/GenBank/DDBJ whole genome shotgun (WGS) entry which is preliminary data.</text>
</comment>
<name>A0A8J4BNL2_9CHLO</name>
<evidence type="ECO:0000313" key="3">
    <source>
        <dbReference type="EMBL" id="GIL64207.1"/>
    </source>
</evidence>
<evidence type="ECO:0000313" key="4">
    <source>
        <dbReference type="Proteomes" id="UP000747399"/>
    </source>
</evidence>
<dbReference type="Pfam" id="PF00856">
    <property type="entry name" value="SET"/>
    <property type="match status" value="1"/>
</dbReference>
<dbReference type="PANTHER" id="PTHR47643">
    <property type="entry name" value="TPR DOMAIN PROTEIN (AFU_ORTHOLOGUE AFUA_5G12710)"/>
    <property type="match status" value="1"/>
</dbReference>
<sequence length="679" mass="73237">VVTVCRDCPARHLAGQQSRAKCAPPFCVAHASVHNYHAICIQFPFLPRRKKCLLVYISGSTSRQGYRYGPRIGKGSIAVNITQPTMQHWRIPSGNAFGRTEMGRPSRASRTLSLQAWSKLKYRTNIAQNHSRKSAWTNIDYDRLYTQPTYNPGRQVGPIKLQPVSGSGRGLVAEREVPLAETVLLIEAVGGALTAAEGKELRPQHLAEHLDGLQRAGKLSPADRARLRLLYDGRSAADSPSALRNRFGTSLEDFQKLEDKLRRVAEAPKKAKGKGFGAPAAAPSGQADGAAVIDFAALGEAPLESDELLRLVNFNSWGNSFGELGCTQLRKEASEAIIGIWPEFALMNHSCAPNTTTFTIGQMLLVQAVRDIPRGAQVTTSYLGELALAPLERRREWLRGAYGFECACERCTAEASVPSAVSAAAAEAFQVASSDEARALAEGAAGMSDRGALSPLESRLAAAVERLEAAMEEAGLGHQLRSWIRAAAYDAYYMRAVIRDLPNSREAQGGADAEGGSLLLGRDRTAPFSDPLIPAELAEVVSEVAPGTDLHLYLTLETLSRSAEAYPRDDPRVADATKACLRAHILRYGRTSDAVLRELLQARSNHPHYLGRVSLLPPPPQQQQQQQQSDAAGSVVPETLFGSAAWVAASPVQLREAAAKVASMKAGEVEVEVEARGGC</sequence>
<feature type="region of interest" description="Disordered" evidence="1">
    <location>
        <begin position="610"/>
        <end position="634"/>
    </location>
</feature>
<evidence type="ECO:0000259" key="2">
    <source>
        <dbReference type="PROSITE" id="PS50280"/>
    </source>
</evidence>
<dbReference type="InterPro" id="IPR046341">
    <property type="entry name" value="SET_dom_sf"/>
</dbReference>
<dbReference type="CDD" id="cd20071">
    <property type="entry name" value="SET_SMYD"/>
    <property type="match status" value="1"/>
</dbReference>
<dbReference type="Gene3D" id="2.170.270.10">
    <property type="entry name" value="SET domain"/>
    <property type="match status" value="1"/>
</dbReference>
<feature type="non-terminal residue" evidence="3">
    <location>
        <position position="1"/>
    </location>
</feature>
<gene>
    <name evidence="3" type="ORF">Vafri_18177</name>
</gene>
<proteinExistence type="predicted"/>
<keyword evidence="4" id="KW-1185">Reference proteome</keyword>
<dbReference type="InterPro" id="IPR001214">
    <property type="entry name" value="SET_dom"/>
</dbReference>
<dbReference type="SUPFAM" id="SSF82199">
    <property type="entry name" value="SET domain"/>
    <property type="match status" value="1"/>
</dbReference>
<evidence type="ECO:0000256" key="1">
    <source>
        <dbReference type="SAM" id="MobiDB-lite"/>
    </source>
</evidence>
<accession>A0A8J4BNL2</accession>
<dbReference type="Proteomes" id="UP000747399">
    <property type="component" value="Unassembled WGS sequence"/>
</dbReference>
<dbReference type="PANTHER" id="PTHR47643:SF2">
    <property type="entry name" value="TPR DOMAIN PROTEIN (AFU_ORTHOLOGUE AFUA_5G12710)"/>
    <property type="match status" value="1"/>
</dbReference>
<dbReference type="InterPro" id="IPR053209">
    <property type="entry name" value="Gramillin-biosynth_MTr"/>
</dbReference>
<feature type="domain" description="SET" evidence="2">
    <location>
        <begin position="152"/>
        <end position="383"/>
    </location>
</feature>
<protein>
    <recommendedName>
        <fullName evidence="2">SET domain-containing protein</fullName>
    </recommendedName>
</protein>
<dbReference type="EMBL" id="BNCO01000064">
    <property type="protein sequence ID" value="GIL64207.1"/>
    <property type="molecule type" value="Genomic_DNA"/>
</dbReference>